<gene>
    <name evidence="1" type="ORF">ACHAWU_008118</name>
</gene>
<sequence>MNMNPANTNTTDDDHVNAAADDDDCHDLILGQWERQHLEWSAKQGRILTDSGNALRYYSRENGFPFVPSELPHYYLERGDSDIVFKQWAKIMKDKQYTSPIIGVWDRPIFAGRWEHTTNEDEIVYNVQTATLFVDLRIPRSKPVMNWEKLLKHPQQQHVHDLHSSRQEEAFQSMSGQDLRMFARQHVFGGFSLLSTMEGDVTHACPTEHHRSLLCCTRHHCIDWNYIPRKPRPRPNKWYIDMLLSKDDEESASNSNTTSVGKSPLPSCNVWKELSYSTDENGQCYYYEIWKRRIGDKRGEGLRLAMRRKRNRELDVVGGDDNIDGIFVVVGDHFNYILGRTSRRHENKYYHVANLVELVDTAIEHGDRETAISYLSLDGGHGTISSGWKIDCSIQPWHHGMRVFDRIGGDGGVKVVVESSGDDCDFFAWDITIGNSSWEIYECSVGTAIELEILLNHNGDDNSRSRL</sequence>
<dbReference type="EMBL" id="JALLBG020000135">
    <property type="protein sequence ID" value="KAL3762415.1"/>
    <property type="molecule type" value="Genomic_DNA"/>
</dbReference>
<reference evidence="1 2" key="1">
    <citation type="submission" date="2024-10" db="EMBL/GenBank/DDBJ databases">
        <title>Updated reference genomes for cyclostephanoid diatoms.</title>
        <authorList>
            <person name="Roberts W.R."/>
            <person name="Alverson A.J."/>
        </authorList>
    </citation>
    <scope>NUCLEOTIDE SEQUENCE [LARGE SCALE GENOMIC DNA]</scope>
    <source>
        <strain evidence="1 2">AJA232-27</strain>
    </source>
</reference>
<protein>
    <submittedName>
        <fullName evidence="1">Uncharacterized protein</fullName>
    </submittedName>
</protein>
<evidence type="ECO:0000313" key="2">
    <source>
        <dbReference type="Proteomes" id="UP001530293"/>
    </source>
</evidence>
<keyword evidence="2" id="KW-1185">Reference proteome</keyword>
<accession>A0ABD3ME64</accession>
<comment type="caution">
    <text evidence="1">The sequence shown here is derived from an EMBL/GenBank/DDBJ whole genome shotgun (WGS) entry which is preliminary data.</text>
</comment>
<name>A0ABD3ME64_9STRA</name>
<dbReference type="Proteomes" id="UP001530293">
    <property type="component" value="Unassembled WGS sequence"/>
</dbReference>
<evidence type="ECO:0000313" key="1">
    <source>
        <dbReference type="EMBL" id="KAL3762415.1"/>
    </source>
</evidence>
<dbReference type="AlphaFoldDB" id="A0ABD3ME64"/>
<organism evidence="1 2">
    <name type="scientific">Discostella pseudostelligera</name>
    <dbReference type="NCBI Taxonomy" id="259834"/>
    <lineage>
        <taxon>Eukaryota</taxon>
        <taxon>Sar</taxon>
        <taxon>Stramenopiles</taxon>
        <taxon>Ochrophyta</taxon>
        <taxon>Bacillariophyta</taxon>
        <taxon>Coscinodiscophyceae</taxon>
        <taxon>Thalassiosirophycidae</taxon>
        <taxon>Stephanodiscales</taxon>
        <taxon>Stephanodiscaceae</taxon>
        <taxon>Discostella</taxon>
    </lineage>
</organism>
<proteinExistence type="predicted"/>